<dbReference type="Proteomes" id="UP000324639">
    <property type="component" value="Chromosome Bgt_-02"/>
</dbReference>
<evidence type="ECO:0000313" key="2">
    <source>
        <dbReference type="EMBL" id="VCU40263.1"/>
    </source>
</evidence>
<dbReference type="EMBL" id="LR026985">
    <property type="protein sequence ID" value="VCU40263.1"/>
    <property type="molecule type" value="Genomic_DNA"/>
</dbReference>
<proteinExistence type="predicted"/>
<sequence>MWIIDRSGAHSSSPFNVIADQEKLSRALSFYMLMSDKELGLDTTICRYNGRSFVKI</sequence>
<protein>
    <submittedName>
        <fullName evidence="2">Bgt-50365</fullName>
    </submittedName>
</protein>
<dbReference type="InterPro" id="IPR040976">
    <property type="entry name" value="Pkinase_fungal"/>
</dbReference>
<feature type="domain" description="Fungal-type protein kinase" evidence="1">
    <location>
        <begin position="1"/>
        <end position="56"/>
    </location>
</feature>
<dbReference type="Pfam" id="PF17667">
    <property type="entry name" value="Pkinase_fungal"/>
    <property type="match status" value="1"/>
</dbReference>
<keyword evidence="3" id="KW-1185">Reference proteome</keyword>
<reference evidence="2 3" key="1">
    <citation type="submission" date="2018-08" db="EMBL/GenBank/DDBJ databases">
        <authorList>
            <person name="Muller C M."/>
        </authorList>
    </citation>
    <scope>NUCLEOTIDE SEQUENCE [LARGE SCALE GENOMIC DNA]</scope>
</reference>
<accession>A0A9X9L9I5</accession>
<organism evidence="2 3">
    <name type="scientific">Blumeria graminis f. sp. tritici</name>
    <dbReference type="NCBI Taxonomy" id="62690"/>
    <lineage>
        <taxon>Eukaryota</taxon>
        <taxon>Fungi</taxon>
        <taxon>Dikarya</taxon>
        <taxon>Ascomycota</taxon>
        <taxon>Pezizomycotina</taxon>
        <taxon>Leotiomycetes</taxon>
        <taxon>Erysiphales</taxon>
        <taxon>Erysiphaceae</taxon>
        <taxon>Blumeria</taxon>
    </lineage>
</organism>
<name>A0A9X9L9I5_BLUGR</name>
<dbReference type="AlphaFoldDB" id="A0A9X9L9I5"/>
<evidence type="ECO:0000313" key="3">
    <source>
        <dbReference type="Proteomes" id="UP000324639"/>
    </source>
</evidence>
<gene>
    <name evidence="2" type="ORF">BGT96224V316_LOCUS1504</name>
</gene>
<evidence type="ECO:0000259" key="1">
    <source>
        <dbReference type="Pfam" id="PF17667"/>
    </source>
</evidence>